<dbReference type="AlphaFoldDB" id="A0A7X1B3P2"/>
<keyword evidence="2" id="KW-1185">Reference proteome</keyword>
<gene>
    <name evidence="1" type="ORF">H5P27_03275</name>
</gene>
<dbReference type="EMBL" id="JACHVC010000005">
    <property type="protein sequence ID" value="MBC2605056.1"/>
    <property type="molecule type" value="Genomic_DNA"/>
</dbReference>
<accession>A0A7X1B3P2</accession>
<comment type="caution">
    <text evidence="1">The sequence shown here is derived from an EMBL/GenBank/DDBJ whole genome shotgun (WGS) entry which is preliminary data.</text>
</comment>
<evidence type="ECO:0000313" key="2">
    <source>
        <dbReference type="Proteomes" id="UP000526501"/>
    </source>
</evidence>
<organism evidence="1 2">
    <name type="scientific">Pelagicoccus albus</name>
    <dbReference type="NCBI Taxonomy" id="415222"/>
    <lineage>
        <taxon>Bacteria</taxon>
        <taxon>Pseudomonadati</taxon>
        <taxon>Verrucomicrobiota</taxon>
        <taxon>Opitutia</taxon>
        <taxon>Puniceicoccales</taxon>
        <taxon>Pelagicoccaceae</taxon>
        <taxon>Pelagicoccus</taxon>
    </lineage>
</organism>
<dbReference type="Proteomes" id="UP000526501">
    <property type="component" value="Unassembled WGS sequence"/>
</dbReference>
<name>A0A7X1B3P2_9BACT</name>
<dbReference type="RefSeq" id="WP_185658937.1">
    <property type="nucleotide sequence ID" value="NZ_CAWPOO010000005.1"/>
</dbReference>
<sequence>MPIRETIKVQTPNPTWSIKTESVYRVGENEYICLHRLSRPKDAMAAQVISEAAAPVSFVHLGKGEAQTRHYVVGKTWNWDNNPEINFIESAEELKDALAEAQSVAFTTATEVEANSAE</sequence>
<evidence type="ECO:0000313" key="1">
    <source>
        <dbReference type="EMBL" id="MBC2605056.1"/>
    </source>
</evidence>
<reference evidence="1 2" key="1">
    <citation type="submission" date="2020-07" db="EMBL/GenBank/DDBJ databases">
        <authorList>
            <person name="Feng X."/>
        </authorList>
    </citation>
    <scope>NUCLEOTIDE SEQUENCE [LARGE SCALE GENOMIC DNA]</scope>
    <source>
        <strain evidence="1 2">JCM23202</strain>
    </source>
</reference>
<proteinExistence type="predicted"/>
<protein>
    <submittedName>
        <fullName evidence="1">Uncharacterized protein</fullName>
    </submittedName>
</protein>